<feature type="transmembrane region" description="Helical" evidence="1">
    <location>
        <begin position="5"/>
        <end position="21"/>
    </location>
</feature>
<comment type="caution">
    <text evidence="2">The sequence shown here is derived from an EMBL/GenBank/DDBJ whole genome shotgun (WGS) entry which is preliminary data.</text>
</comment>
<evidence type="ECO:0000256" key="1">
    <source>
        <dbReference type="SAM" id="Phobius"/>
    </source>
</evidence>
<keyword evidence="1" id="KW-0812">Transmembrane</keyword>
<dbReference type="EMBL" id="PFBC01000031">
    <property type="protein sequence ID" value="PIR87929.1"/>
    <property type="molecule type" value="Genomic_DNA"/>
</dbReference>
<accession>A0A2H0UNC9</accession>
<keyword evidence="1" id="KW-0472">Membrane</keyword>
<sequence length="268" mass="29076">MKKSIYLIVFIIIVVAIFLVLRPSEIQAPLIEVTLDPLNAIYQIGEQSVALINGHAEVEIVPDSASKMIVDIFGAPTLGDLNGDGVDDAGIILVESSGGTGTFYYVAAVVDNAGTNAVLLGDRIAPQTLEIRDNMLVANYATREPGEPMSVMPSIGASKYLVFQNGVLLDQDLSNTNELLFGTWQNDENTEFTRYFKADGSLIDTDNSSSASKDTGTYSLITDSENNQILTITFPETELHFSVITITPENLILKSLDDDTSLSFTKLR</sequence>
<gene>
    <name evidence="2" type="ORF">COU10_01935</name>
</gene>
<proteinExistence type="predicted"/>
<organism evidence="2 3">
    <name type="scientific">Candidatus Harrisonbacteria bacterium CG10_big_fil_rev_8_21_14_0_10_45_28</name>
    <dbReference type="NCBI Taxonomy" id="1974586"/>
    <lineage>
        <taxon>Bacteria</taxon>
        <taxon>Candidatus Harrisoniibacteriota</taxon>
    </lineage>
</organism>
<reference evidence="3" key="1">
    <citation type="submission" date="2017-09" db="EMBL/GenBank/DDBJ databases">
        <title>Depth-based differentiation of microbial function through sediment-hosted aquifers and enrichment of novel symbionts in the deep terrestrial subsurface.</title>
        <authorList>
            <person name="Probst A.J."/>
            <person name="Ladd B."/>
            <person name="Jarett J.K."/>
            <person name="Geller-Mcgrath D.E."/>
            <person name="Sieber C.M.K."/>
            <person name="Emerson J.B."/>
            <person name="Anantharaman K."/>
            <person name="Thomas B.C."/>
            <person name="Malmstrom R."/>
            <person name="Stieglmeier M."/>
            <person name="Klingl A."/>
            <person name="Woyke T."/>
            <person name="Ryan C.M."/>
            <person name="Banfield J.F."/>
        </authorList>
    </citation>
    <scope>NUCLEOTIDE SEQUENCE [LARGE SCALE GENOMIC DNA]</scope>
</reference>
<dbReference type="Proteomes" id="UP000230903">
    <property type="component" value="Unassembled WGS sequence"/>
</dbReference>
<name>A0A2H0UNC9_9BACT</name>
<evidence type="ECO:0000313" key="2">
    <source>
        <dbReference type="EMBL" id="PIR87929.1"/>
    </source>
</evidence>
<protein>
    <submittedName>
        <fullName evidence="2">Uncharacterized protein</fullName>
    </submittedName>
</protein>
<evidence type="ECO:0000313" key="3">
    <source>
        <dbReference type="Proteomes" id="UP000230903"/>
    </source>
</evidence>
<dbReference type="AlphaFoldDB" id="A0A2H0UNC9"/>
<keyword evidence="1" id="KW-1133">Transmembrane helix</keyword>